<evidence type="ECO:0008006" key="3">
    <source>
        <dbReference type="Google" id="ProtNLM"/>
    </source>
</evidence>
<comment type="caution">
    <text evidence="1">The sequence shown here is derived from an EMBL/GenBank/DDBJ whole genome shotgun (WGS) entry which is preliminary data.</text>
</comment>
<proteinExistence type="predicted"/>
<name>A0A495VW77_9PSEU</name>
<evidence type="ECO:0000313" key="1">
    <source>
        <dbReference type="EMBL" id="RKT53170.1"/>
    </source>
</evidence>
<reference evidence="1 2" key="1">
    <citation type="submission" date="2018-10" db="EMBL/GenBank/DDBJ databases">
        <title>Sequencing the genomes of 1000 actinobacteria strains.</title>
        <authorList>
            <person name="Klenk H.-P."/>
        </authorList>
    </citation>
    <scope>NUCLEOTIDE SEQUENCE [LARGE SCALE GENOMIC DNA]</scope>
    <source>
        <strain evidence="1 2">DSM 43800</strain>
    </source>
</reference>
<dbReference type="EMBL" id="RBXO01000001">
    <property type="protein sequence ID" value="RKT53170.1"/>
    <property type="molecule type" value="Genomic_DNA"/>
</dbReference>
<dbReference type="SUPFAM" id="SSF52833">
    <property type="entry name" value="Thioredoxin-like"/>
    <property type="match status" value="1"/>
</dbReference>
<dbReference type="Gene3D" id="3.40.30.10">
    <property type="entry name" value="Glutaredoxin"/>
    <property type="match status" value="1"/>
</dbReference>
<dbReference type="InterPro" id="IPR036249">
    <property type="entry name" value="Thioredoxin-like_sf"/>
</dbReference>
<keyword evidence="2" id="KW-1185">Reference proteome</keyword>
<sequence length="115" mass="12389">MARVGRAVAHVTVCRACCCGTVKKHPDYDHEGQLHRLRALAAGSGGRVRVRTADCLDTCENSNVVVVKPPGGQPVWLGFVLHDAVMDDLERWLADGGPLPATLELNRIPSPARRG</sequence>
<gene>
    <name evidence="1" type="ORF">C8E97_1722</name>
</gene>
<dbReference type="AlphaFoldDB" id="A0A495VW77"/>
<organism evidence="1 2">
    <name type="scientific">Saccharothrix australiensis</name>
    <dbReference type="NCBI Taxonomy" id="2072"/>
    <lineage>
        <taxon>Bacteria</taxon>
        <taxon>Bacillati</taxon>
        <taxon>Actinomycetota</taxon>
        <taxon>Actinomycetes</taxon>
        <taxon>Pseudonocardiales</taxon>
        <taxon>Pseudonocardiaceae</taxon>
        <taxon>Saccharothrix</taxon>
    </lineage>
</organism>
<accession>A0A495VW77</accession>
<evidence type="ECO:0000313" key="2">
    <source>
        <dbReference type="Proteomes" id="UP000282084"/>
    </source>
</evidence>
<dbReference type="Proteomes" id="UP000282084">
    <property type="component" value="Unassembled WGS sequence"/>
</dbReference>
<protein>
    <recommendedName>
        <fullName evidence="3">(2Fe-2S) ferredoxin</fullName>
    </recommendedName>
</protein>